<evidence type="ECO:0000313" key="8">
    <source>
        <dbReference type="Proteomes" id="UP000017404"/>
    </source>
</evidence>
<feature type="transmembrane region" description="Helical" evidence="6">
    <location>
        <begin position="71"/>
        <end position="89"/>
    </location>
</feature>
<keyword evidence="3 6" id="KW-0812">Transmembrane</keyword>
<sequence length="196" mass="22433">MIDSWFFVLAMLAVLLIPGPSNALLASATHQHGLFKTMIFIPVEWLGYVYGISLWSLFIHLFEPIWSAIDVILHTGSLVYVLWMAFHLWKRSHLQQYDQRHQQIRKAQLFVSTLKNPKTVLLAAGIFPTETWNSIENAGLVFTVFSLLLVPVSIFWMLFGRALLTGSSHRIKADHLYKGSAMLLLACMLPMIFRLF</sequence>
<gene>
    <name evidence="7" type="ORF">F990_00384</name>
</gene>
<protein>
    <recommendedName>
        <fullName evidence="9">Threonine transporter RhtB</fullName>
    </recommendedName>
</protein>
<dbReference type="AlphaFoldDB" id="V2WAZ2"/>
<accession>V2WAZ2</accession>
<evidence type="ECO:0008006" key="9">
    <source>
        <dbReference type="Google" id="ProtNLM"/>
    </source>
</evidence>
<comment type="subcellular location">
    <subcellularLocation>
        <location evidence="1">Cell membrane</location>
        <topology evidence="1">Multi-pass membrane protein</topology>
    </subcellularLocation>
</comment>
<dbReference type="Proteomes" id="UP000017404">
    <property type="component" value="Unassembled WGS sequence"/>
</dbReference>
<feature type="transmembrane region" description="Helical" evidence="6">
    <location>
        <begin position="39"/>
        <end position="59"/>
    </location>
</feature>
<evidence type="ECO:0000256" key="6">
    <source>
        <dbReference type="SAM" id="Phobius"/>
    </source>
</evidence>
<dbReference type="GO" id="GO:0006865">
    <property type="term" value="P:amino acid transport"/>
    <property type="evidence" value="ECO:0007669"/>
    <property type="project" value="InterPro"/>
</dbReference>
<dbReference type="OrthoDB" id="6710777at2"/>
<keyword evidence="8" id="KW-1185">Reference proteome</keyword>
<keyword evidence="5 6" id="KW-0472">Membrane</keyword>
<name>V2WAZ2_9GAMM</name>
<dbReference type="EMBL" id="AYEV01000003">
    <property type="protein sequence ID" value="ESK57189.1"/>
    <property type="molecule type" value="Genomic_DNA"/>
</dbReference>
<reference evidence="7 8" key="1">
    <citation type="submission" date="2013-10" db="EMBL/GenBank/DDBJ databases">
        <title>The Genome Sequence of Acinetobacter tjernbergiae CIP107465.</title>
        <authorList>
            <consortium name="The Broad Institute Genomics Platform"/>
            <consortium name="The Broad Institute Genome Sequencing Center for Infectious Disease"/>
            <person name="Cerqueira G."/>
            <person name="Feldgarden M."/>
            <person name="Courvalin P."/>
            <person name="Grillot-Courvalin C."/>
            <person name="Clermont D."/>
            <person name="Rocha E."/>
            <person name="Yoon E.-J."/>
            <person name="Nemec A."/>
            <person name="Young S.K."/>
            <person name="Zeng Q."/>
            <person name="Gargeya S."/>
            <person name="Fitzgerald M."/>
            <person name="Abouelleil A."/>
            <person name="Alvarado L."/>
            <person name="Berlin A.M."/>
            <person name="Chapman S.B."/>
            <person name="Gainer-Dewar J."/>
            <person name="Goldberg J."/>
            <person name="Gnerre S."/>
            <person name="Griggs A."/>
            <person name="Gujja S."/>
            <person name="Hansen M."/>
            <person name="Howarth C."/>
            <person name="Imamovic A."/>
            <person name="Ireland A."/>
            <person name="Larimer J."/>
            <person name="McCowan C."/>
            <person name="Murphy C."/>
            <person name="Pearson M."/>
            <person name="Poon T.W."/>
            <person name="Priest M."/>
            <person name="Roberts A."/>
            <person name="Saif S."/>
            <person name="Shea T."/>
            <person name="Sykes S."/>
            <person name="Wortman J."/>
            <person name="Nusbaum C."/>
            <person name="Birren B."/>
        </authorList>
    </citation>
    <scope>NUCLEOTIDE SEQUENCE [LARGE SCALE GENOMIC DNA]</scope>
    <source>
        <strain evidence="7 8">CIP 107465</strain>
    </source>
</reference>
<evidence type="ECO:0000256" key="5">
    <source>
        <dbReference type="ARBA" id="ARBA00023136"/>
    </source>
</evidence>
<evidence type="ECO:0000256" key="2">
    <source>
        <dbReference type="ARBA" id="ARBA00022475"/>
    </source>
</evidence>
<evidence type="ECO:0000256" key="3">
    <source>
        <dbReference type="ARBA" id="ARBA00022692"/>
    </source>
</evidence>
<dbReference type="GO" id="GO:0005886">
    <property type="term" value="C:plasma membrane"/>
    <property type="evidence" value="ECO:0007669"/>
    <property type="project" value="UniProtKB-SubCell"/>
</dbReference>
<keyword evidence="4 6" id="KW-1133">Transmembrane helix</keyword>
<keyword evidence="2" id="KW-1003">Cell membrane</keyword>
<dbReference type="InterPro" id="IPR001123">
    <property type="entry name" value="LeuE-type"/>
</dbReference>
<feature type="transmembrane region" description="Helical" evidence="6">
    <location>
        <begin position="176"/>
        <end position="193"/>
    </location>
</feature>
<evidence type="ECO:0000256" key="1">
    <source>
        <dbReference type="ARBA" id="ARBA00004651"/>
    </source>
</evidence>
<organism evidence="7 8">
    <name type="scientific">Acinetobacter tjernbergiae DSM 14971 = CIP 107465</name>
    <dbReference type="NCBI Taxonomy" id="1120928"/>
    <lineage>
        <taxon>Bacteria</taxon>
        <taxon>Pseudomonadati</taxon>
        <taxon>Pseudomonadota</taxon>
        <taxon>Gammaproteobacteria</taxon>
        <taxon>Moraxellales</taxon>
        <taxon>Moraxellaceae</taxon>
        <taxon>Acinetobacter</taxon>
    </lineage>
</organism>
<dbReference type="eggNOG" id="COG1280">
    <property type="taxonomic scope" value="Bacteria"/>
</dbReference>
<proteinExistence type="predicted"/>
<feature type="transmembrane region" description="Helical" evidence="6">
    <location>
        <begin position="140"/>
        <end position="164"/>
    </location>
</feature>
<dbReference type="STRING" id="202955.GCA_000759995_01828"/>
<evidence type="ECO:0000256" key="4">
    <source>
        <dbReference type="ARBA" id="ARBA00022989"/>
    </source>
</evidence>
<dbReference type="RefSeq" id="WP_018678403.1">
    <property type="nucleotide sequence ID" value="NZ_AYEV01000003.1"/>
</dbReference>
<dbReference type="Pfam" id="PF01810">
    <property type="entry name" value="LysE"/>
    <property type="match status" value="1"/>
</dbReference>
<evidence type="ECO:0000313" key="7">
    <source>
        <dbReference type="EMBL" id="ESK57189.1"/>
    </source>
</evidence>
<comment type="caution">
    <text evidence="7">The sequence shown here is derived from an EMBL/GenBank/DDBJ whole genome shotgun (WGS) entry which is preliminary data.</text>
</comment>
<dbReference type="PATRIC" id="fig|1120928.5.peg.398"/>